<proteinExistence type="predicted"/>
<organism evidence="1 2">
    <name type="scientific">Megaselia scalaris</name>
    <name type="common">Humpbacked fly</name>
    <name type="synonym">Phora scalaris</name>
    <dbReference type="NCBI Taxonomy" id="36166"/>
    <lineage>
        <taxon>Eukaryota</taxon>
        <taxon>Metazoa</taxon>
        <taxon>Ecdysozoa</taxon>
        <taxon>Arthropoda</taxon>
        <taxon>Hexapoda</taxon>
        <taxon>Insecta</taxon>
        <taxon>Pterygota</taxon>
        <taxon>Neoptera</taxon>
        <taxon>Endopterygota</taxon>
        <taxon>Diptera</taxon>
        <taxon>Brachycera</taxon>
        <taxon>Muscomorpha</taxon>
        <taxon>Platypezoidea</taxon>
        <taxon>Phoridae</taxon>
        <taxon>Megaseliini</taxon>
        <taxon>Megaselia</taxon>
    </lineage>
</organism>
<dbReference type="EnsemblMetazoa" id="MESCA009212-RA">
    <property type="protein sequence ID" value="MESCA009212-PA"/>
    <property type="gene ID" value="MESCA009212"/>
</dbReference>
<evidence type="ECO:0000313" key="2">
    <source>
        <dbReference type="Proteomes" id="UP000015102"/>
    </source>
</evidence>
<reference evidence="1" key="2">
    <citation type="submission" date="2015-06" db="UniProtKB">
        <authorList>
            <consortium name="EnsemblMetazoa"/>
        </authorList>
    </citation>
    <scope>IDENTIFICATION</scope>
</reference>
<protein>
    <submittedName>
        <fullName evidence="1">Uncharacterized protein</fullName>
    </submittedName>
</protein>
<dbReference type="EMBL" id="CAQQ02079901">
    <property type="status" value="NOT_ANNOTATED_CDS"/>
    <property type="molecule type" value="Genomic_DNA"/>
</dbReference>
<accession>T1GZB4</accession>
<reference evidence="2" key="1">
    <citation type="submission" date="2013-02" db="EMBL/GenBank/DDBJ databases">
        <authorList>
            <person name="Hughes D."/>
        </authorList>
    </citation>
    <scope>NUCLEOTIDE SEQUENCE</scope>
    <source>
        <strain>Durham</strain>
        <strain evidence="2">NC isolate 2 -- Noor lab</strain>
    </source>
</reference>
<dbReference type="Proteomes" id="UP000015102">
    <property type="component" value="Unassembled WGS sequence"/>
</dbReference>
<dbReference type="HOGENOM" id="CLU_2729572_0_0_1"/>
<sequence length="72" mass="8090">MSVLRNLSRSLIVRRIPNVTKQTSICLIEPKDTVSPTPCILQNRSFVTKTLENDGIFKKVLKKVGFAENSKS</sequence>
<evidence type="ECO:0000313" key="1">
    <source>
        <dbReference type="EnsemblMetazoa" id="MESCA009212-PA"/>
    </source>
</evidence>
<dbReference type="AlphaFoldDB" id="T1GZB4"/>
<name>T1GZB4_MEGSC</name>
<keyword evidence="2" id="KW-1185">Reference proteome</keyword>